<comment type="caution">
    <text evidence="2">The sequence shown here is derived from an EMBL/GenBank/DDBJ whole genome shotgun (WGS) entry which is preliminary data.</text>
</comment>
<dbReference type="Gene3D" id="3.90.420.10">
    <property type="entry name" value="Oxidoreductase, molybdopterin-binding domain"/>
    <property type="match status" value="1"/>
</dbReference>
<dbReference type="RefSeq" id="WP_380858090.1">
    <property type="nucleotide sequence ID" value="NZ_JBHRXV010000004.1"/>
</dbReference>
<dbReference type="SUPFAM" id="SSF56524">
    <property type="entry name" value="Oxidoreductase molybdopterin-binding domain"/>
    <property type="match status" value="1"/>
</dbReference>
<sequence>MIRAALLLALAAPAAAQAATLTVEGLGAPQPFDAAALAALPAATAGIDAHGKKLDCTGVWLADLLAKAGAPAGDKLRGPLLAGTVTAMARDGYRVTFSLGEIDKSLGKAPVLVATQCNGAPLGEDGPYRLIVSGDSRPARAARMIERLVVSLPAVPAAKDAQKH</sequence>
<accession>A0ABV7X790</accession>
<dbReference type="Proteomes" id="UP001595615">
    <property type="component" value="Unassembled WGS sequence"/>
</dbReference>
<evidence type="ECO:0008006" key="4">
    <source>
        <dbReference type="Google" id="ProtNLM"/>
    </source>
</evidence>
<name>A0ABV7X790_9SPHN</name>
<keyword evidence="3" id="KW-1185">Reference proteome</keyword>
<dbReference type="InterPro" id="IPR036374">
    <property type="entry name" value="OxRdtase_Mopterin-bd_sf"/>
</dbReference>
<protein>
    <recommendedName>
        <fullName evidence="4">Molybdopterin-binding protein</fullName>
    </recommendedName>
</protein>
<evidence type="ECO:0000313" key="3">
    <source>
        <dbReference type="Proteomes" id="UP001595615"/>
    </source>
</evidence>
<evidence type="ECO:0000313" key="2">
    <source>
        <dbReference type="EMBL" id="MFC3712015.1"/>
    </source>
</evidence>
<gene>
    <name evidence="2" type="ORF">ACFOMD_05500</name>
</gene>
<feature type="signal peptide" evidence="1">
    <location>
        <begin position="1"/>
        <end position="18"/>
    </location>
</feature>
<proteinExistence type="predicted"/>
<feature type="chain" id="PRO_5045730729" description="Molybdopterin-binding protein" evidence="1">
    <location>
        <begin position="19"/>
        <end position="164"/>
    </location>
</feature>
<dbReference type="EMBL" id="JBHRXV010000004">
    <property type="protein sequence ID" value="MFC3712015.1"/>
    <property type="molecule type" value="Genomic_DNA"/>
</dbReference>
<reference evidence="3" key="1">
    <citation type="journal article" date="2019" name="Int. J. Syst. Evol. Microbiol.">
        <title>The Global Catalogue of Microorganisms (GCM) 10K type strain sequencing project: providing services to taxonomists for standard genome sequencing and annotation.</title>
        <authorList>
            <consortium name="The Broad Institute Genomics Platform"/>
            <consortium name="The Broad Institute Genome Sequencing Center for Infectious Disease"/>
            <person name="Wu L."/>
            <person name="Ma J."/>
        </authorList>
    </citation>
    <scope>NUCLEOTIDE SEQUENCE [LARGE SCALE GENOMIC DNA]</scope>
    <source>
        <strain evidence="3">KCTC 42644</strain>
    </source>
</reference>
<evidence type="ECO:0000256" key="1">
    <source>
        <dbReference type="SAM" id="SignalP"/>
    </source>
</evidence>
<organism evidence="2 3">
    <name type="scientific">Sphingoaurantiacus capsulatus</name>
    <dbReference type="NCBI Taxonomy" id="1771310"/>
    <lineage>
        <taxon>Bacteria</taxon>
        <taxon>Pseudomonadati</taxon>
        <taxon>Pseudomonadota</taxon>
        <taxon>Alphaproteobacteria</taxon>
        <taxon>Sphingomonadales</taxon>
        <taxon>Sphingosinicellaceae</taxon>
        <taxon>Sphingoaurantiacus</taxon>
    </lineage>
</organism>
<keyword evidence="1" id="KW-0732">Signal</keyword>